<evidence type="ECO:0000313" key="6">
    <source>
        <dbReference type="EMBL" id="ERK55196.1"/>
    </source>
</evidence>
<sequence>MSRVTLRDIALSLGVSVSTVSLALRGSERISSPVREKIVRRAEALGYRTDLAGSLLRATKPNIIGLTCDVEKELHVAHSREITAPAEELGYLVVTEDMAAGNGANALARIIQLHARAVIVVDPVMTDSAASAAVDVPVVAIGQTAPRQDADLVISNNATGMVQVAELVGDCSHVHHSQVHYLDGGRPHRPSAAAAPSSRRCPPAGRGAGHPQRADRGRRMAERPRRPGRRTAPAAGPRLLQRPVRAGRPDRPVACASVGARGQQGGGFRQHAHRVLEGVRADPGRPAAPGGRGRSREVARLALDLANARARGDRSAPRRLEIDTRVVRRSTA</sequence>
<dbReference type="Gene3D" id="1.10.260.40">
    <property type="entry name" value="lambda repressor-like DNA-binding domains"/>
    <property type="match status" value="1"/>
</dbReference>
<organism evidence="6 7">
    <name type="scientific">Propionibacterium acidifaciens F0233</name>
    <dbReference type="NCBI Taxonomy" id="553198"/>
    <lineage>
        <taxon>Bacteria</taxon>
        <taxon>Bacillati</taxon>
        <taxon>Actinomycetota</taxon>
        <taxon>Actinomycetes</taxon>
        <taxon>Propionibacteriales</taxon>
        <taxon>Propionibacteriaceae</taxon>
        <taxon>Propionibacterium</taxon>
    </lineage>
</organism>
<dbReference type="PANTHER" id="PTHR30146:SF109">
    <property type="entry name" value="HTH-TYPE TRANSCRIPTIONAL REGULATOR GALS"/>
    <property type="match status" value="1"/>
</dbReference>
<evidence type="ECO:0000313" key="7">
    <source>
        <dbReference type="Proteomes" id="UP000017052"/>
    </source>
</evidence>
<keyword evidence="3" id="KW-0804">Transcription</keyword>
<feature type="compositionally biased region" description="Low complexity" evidence="4">
    <location>
        <begin position="190"/>
        <end position="205"/>
    </location>
</feature>
<evidence type="ECO:0000259" key="5">
    <source>
        <dbReference type="PROSITE" id="PS50932"/>
    </source>
</evidence>
<feature type="compositionally biased region" description="Basic and acidic residues" evidence="4">
    <location>
        <begin position="212"/>
        <end position="225"/>
    </location>
</feature>
<dbReference type="PANTHER" id="PTHR30146">
    <property type="entry name" value="LACI-RELATED TRANSCRIPTIONAL REPRESSOR"/>
    <property type="match status" value="1"/>
</dbReference>
<dbReference type="CDD" id="cd01392">
    <property type="entry name" value="HTH_LacI"/>
    <property type="match status" value="1"/>
</dbReference>
<feature type="domain" description="HTH lacI-type" evidence="5">
    <location>
        <begin position="4"/>
        <end position="58"/>
    </location>
</feature>
<dbReference type="Proteomes" id="UP000017052">
    <property type="component" value="Unassembled WGS sequence"/>
</dbReference>
<dbReference type="SUPFAM" id="SSF53822">
    <property type="entry name" value="Periplasmic binding protein-like I"/>
    <property type="match status" value="1"/>
</dbReference>
<keyword evidence="7" id="KW-1185">Reference proteome</keyword>
<comment type="caution">
    <text evidence="6">The sequence shown here is derived from an EMBL/GenBank/DDBJ whole genome shotgun (WGS) entry which is preliminary data.</text>
</comment>
<dbReference type="OrthoDB" id="3266689at2"/>
<evidence type="ECO:0000256" key="4">
    <source>
        <dbReference type="SAM" id="MobiDB-lite"/>
    </source>
</evidence>
<proteinExistence type="predicted"/>
<evidence type="ECO:0000256" key="2">
    <source>
        <dbReference type="ARBA" id="ARBA00023125"/>
    </source>
</evidence>
<dbReference type="GO" id="GO:0000976">
    <property type="term" value="F:transcription cis-regulatory region binding"/>
    <property type="evidence" value="ECO:0007669"/>
    <property type="project" value="TreeGrafter"/>
</dbReference>
<dbReference type="Gene3D" id="3.40.50.2300">
    <property type="match status" value="1"/>
</dbReference>
<keyword evidence="2" id="KW-0238">DNA-binding</keyword>
<name>U2QFH6_9ACTN</name>
<evidence type="ECO:0000256" key="3">
    <source>
        <dbReference type="ARBA" id="ARBA00023163"/>
    </source>
</evidence>
<dbReference type="GO" id="GO:0003700">
    <property type="term" value="F:DNA-binding transcription factor activity"/>
    <property type="evidence" value="ECO:0007669"/>
    <property type="project" value="TreeGrafter"/>
</dbReference>
<dbReference type="InterPro" id="IPR000843">
    <property type="entry name" value="HTH_LacI"/>
</dbReference>
<dbReference type="SMART" id="SM00354">
    <property type="entry name" value="HTH_LACI"/>
    <property type="match status" value="1"/>
</dbReference>
<dbReference type="Pfam" id="PF00356">
    <property type="entry name" value="LacI"/>
    <property type="match status" value="1"/>
</dbReference>
<protein>
    <submittedName>
        <fullName evidence="6">Transcriptional regulator, LacI family</fullName>
    </submittedName>
</protein>
<reference evidence="6" key="1">
    <citation type="submission" date="2013-08" db="EMBL/GenBank/DDBJ databases">
        <authorList>
            <person name="Durkin A.S."/>
            <person name="Haft D.R."/>
            <person name="McCorrison J."/>
            <person name="Torralba M."/>
            <person name="Gillis M."/>
            <person name="Haft D.H."/>
            <person name="Methe B."/>
            <person name="Sutton G."/>
            <person name="Nelson K.E."/>
        </authorList>
    </citation>
    <scope>NUCLEOTIDE SEQUENCE [LARGE SCALE GENOMIC DNA]</scope>
    <source>
        <strain evidence="6">F0233</strain>
    </source>
</reference>
<dbReference type="InterPro" id="IPR028082">
    <property type="entry name" value="Peripla_BP_I"/>
</dbReference>
<dbReference type="EMBL" id="ACVN02000192">
    <property type="protein sequence ID" value="ERK55196.1"/>
    <property type="molecule type" value="Genomic_DNA"/>
</dbReference>
<gene>
    <name evidence="6" type="ORF">HMPREF0682_2736</name>
</gene>
<dbReference type="PROSITE" id="PS50932">
    <property type="entry name" value="HTH_LACI_2"/>
    <property type="match status" value="1"/>
</dbReference>
<dbReference type="SUPFAM" id="SSF47413">
    <property type="entry name" value="lambda repressor-like DNA-binding domains"/>
    <property type="match status" value="1"/>
</dbReference>
<evidence type="ECO:0000256" key="1">
    <source>
        <dbReference type="ARBA" id="ARBA00023015"/>
    </source>
</evidence>
<accession>U2QFH6</accession>
<keyword evidence="1" id="KW-0805">Transcription regulation</keyword>
<dbReference type="AlphaFoldDB" id="U2QFH6"/>
<feature type="region of interest" description="Disordered" evidence="4">
    <location>
        <begin position="180"/>
        <end position="250"/>
    </location>
</feature>
<dbReference type="InterPro" id="IPR010982">
    <property type="entry name" value="Lambda_DNA-bd_dom_sf"/>
</dbReference>